<sequence>MTSEALSVEEITALSTAFPQQQQVIIILKAAGLETARQPWQASTPVEFWMEISRLLEAGVLVDGRRRILTEAGKVYPENSAFISPPDRRDTTLGRGRRNRRARLLFALGGGAGLLVLILILVPMAGSQPTTTDPVAVDSVTFSMDGSEIFVVPGPIRFTSVDAVEVEKMRDTQGYFNWFLKKGAALDGRAATIRMVLRGTADDEVVITSMEAVRNCREPATGTLFYSPPAGSDPSIRLGFDLDSQSSTAQILDDHDNFVGNYFNSYTISLRPGENQAVTIFPRTLRQYCEFTIQLKIATAGQSTTKVIDKNGQPFRITALTNYDEDFSAYDAVYTGGVANSTGSTLFRPADPHAFGGSTD</sequence>
<reference evidence="4" key="1">
    <citation type="submission" date="2016-07" db="EMBL/GenBank/DDBJ databases">
        <title>Frankia sp. NRRL B-16219 Genome sequencing.</title>
        <authorList>
            <person name="Ghodhbane-Gtari F."/>
            <person name="Swanson E."/>
            <person name="Gueddou A."/>
            <person name="Louati M."/>
            <person name="Nouioui I."/>
            <person name="Hezbri K."/>
            <person name="Abebe-Akele F."/>
            <person name="Simpson S."/>
            <person name="Morris K."/>
            <person name="Thomas K."/>
            <person name="Gtari M."/>
            <person name="Tisa L.S."/>
        </authorList>
    </citation>
    <scope>NUCLEOTIDE SEQUENCE [LARGE SCALE GENOMIC DNA]</scope>
    <source>
        <strain evidence="4">NRRL B-16219</strain>
    </source>
</reference>
<evidence type="ECO:0000313" key="4">
    <source>
        <dbReference type="Proteomes" id="UP000179769"/>
    </source>
</evidence>
<organism evidence="3 4">
    <name type="scientific">Parafrankia soli</name>
    <dbReference type="NCBI Taxonomy" id="2599596"/>
    <lineage>
        <taxon>Bacteria</taxon>
        <taxon>Bacillati</taxon>
        <taxon>Actinomycetota</taxon>
        <taxon>Actinomycetes</taxon>
        <taxon>Frankiales</taxon>
        <taxon>Frankiaceae</taxon>
        <taxon>Parafrankia</taxon>
    </lineage>
</organism>
<evidence type="ECO:0000259" key="2">
    <source>
        <dbReference type="Pfam" id="PF19955"/>
    </source>
</evidence>
<dbReference type="Proteomes" id="UP000179769">
    <property type="component" value="Unassembled WGS sequence"/>
</dbReference>
<accession>A0A1S1QDB4</accession>
<gene>
    <name evidence="3" type="ORF">BBK14_16595</name>
</gene>
<dbReference type="AlphaFoldDB" id="A0A1S1QDB4"/>
<name>A0A1S1QDB4_9ACTN</name>
<comment type="caution">
    <text evidence="3">The sequence shown here is derived from an EMBL/GenBank/DDBJ whole genome shotgun (WGS) entry which is preliminary data.</text>
</comment>
<evidence type="ECO:0000256" key="1">
    <source>
        <dbReference type="SAM" id="Phobius"/>
    </source>
</evidence>
<keyword evidence="1" id="KW-0812">Transmembrane</keyword>
<proteinExistence type="predicted"/>
<dbReference type="Pfam" id="PF19955">
    <property type="entry name" value="EAD1"/>
    <property type="match status" value="1"/>
</dbReference>
<keyword evidence="4" id="KW-1185">Reference proteome</keyword>
<evidence type="ECO:0000313" key="3">
    <source>
        <dbReference type="EMBL" id="OHV30244.1"/>
    </source>
</evidence>
<keyword evidence="1" id="KW-1133">Transmembrane helix</keyword>
<protein>
    <recommendedName>
        <fullName evidence="2">Effector-associated domain-containing protein</fullName>
    </recommendedName>
</protein>
<dbReference type="InterPro" id="IPR045430">
    <property type="entry name" value="EAD1"/>
</dbReference>
<keyword evidence="1" id="KW-0472">Membrane</keyword>
<feature type="transmembrane region" description="Helical" evidence="1">
    <location>
        <begin position="104"/>
        <end position="125"/>
    </location>
</feature>
<dbReference type="RefSeq" id="WP_071062872.1">
    <property type="nucleotide sequence ID" value="NZ_MAXA01000180.1"/>
</dbReference>
<dbReference type="EMBL" id="MAXA01000180">
    <property type="protein sequence ID" value="OHV30244.1"/>
    <property type="molecule type" value="Genomic_DNA"/>
</dbReference>
<feature type="domain" description="Effector-associated" evidence="2">
    <location>
        <begin position="6"/>
        <end position="83"/>
    </location>
</feature>
<dbReference type="OrthoDB" id="3218601at2"/>